<evidence type="ECO:0000256" key="2">
    <source>
        <dbReference type="ARBA" id="ARBA00006570"/>
    </source>
</evidence>
<evidence type="ECO:0000256" key="3">
    <source>
        <dbReference type="ARBA" id="ARBA00022525"/>
    </source>
</evidence>
<dbReference type="AlphaFoldDB" id="A0AA97KF86"/>
<dbReference type="Pfam" id="PF02988">
    <property type="entry name" value="PLA2_inh"/>
    <property type="match status" value="1"/>
</dbReference>
<evidence type="ECO:0000256" key="4">
    <source>
        <dbReference type="ARBA" id="ARBA00023005"/>
    </source>
</evidence>
<dbReference type="Proteomes" id="UP001190640">
    <property type="component" value="Chromosome 15"/>
</dbReference>
<dbReference type="InterPro" id="IPR004126">
    <property type="entry name" value="PLipase_A2_inh_N"/>
</dbReference>
<evidence type="ECO:0000259" key="8">
    <source>
        <dbReference type="Pfam" id="PF02988"/>
    </source>
</evidence>
<reference evidence="10" key="1">
    <citation type="submission" date="2025-08" db="UniProtKB">
        <authorList>
            <consortium name="RefSeq"/>
        </authorList>
    </citation>
    <scope>IDENTIFICATION</scope>
    <source>
        <tissue evidence="10">Blood</tissue>
    </source>
</reference>
<keyword evidence="3" id="KW-0964">Secreted</keyword>
<feature type="domain" description="Phospholipase A2 inhibitor N-terminal" evidence="8">
    <location>
        <begin position="22"/>
        <end position="96"/>
    </location>
</feature>
<dbReference type="InterPro" id="IPR050918">
    <property type="entry name" value="CNF-like_PLA2_Inhibitor"/>
</dbReference>
<keyword evidence="5" id="KW-1015">Disulfide bond</keyword>
<sequence>MQTFLTICLLATSVATGASLLCESCSAFGYDCNGRLESCPSDKDVCRITEIESSSEELRIAAVVKSCFHSRDCSKPISSIETGLAGLISTVTTCYVGNEREKILPNLPPKNTTLNGHKCPTCYNEYSFECAEVDAKCTGDNIYCGEITGTADCGFLETLAVPFVLKGCTNQNDCNHVREVLSSESVGVATCKVASKASRAIPRSSLFFLQTFSGILLLKFLN</sequence>
<dbReference type="InterPro" id="IPR016054">
    <property type="entry name" value="LY6_UPA_recep-like"/>
</dbReference>
<gene>
    <name evidence="10" type="primary">LOC129343062</name>
</gene>
<keyword evidence="6" id="KW-0732">Signal</keyword>
<dbReference type="RefSeq" id="XP_054855015.1">
    <property type="nucleotide sequence ID" value="XM_054999040.1"/>
</dbReference>
<dbReference type="SUPFAM" id="SSF57302">
    <property type="entry name" value="Snake toxin-like"/>
    <property type="match status" value="2"/>
</dbReference>
<dbReference type="Pfam" id="PF00021">
    <property type="entry name" value="UPAR_LY6"/>
    <property type="match status" value="1"/>
</dbReference>
<proteinExistence type="inferred from homology"/>
<evidence type="ECO:0000313" key="10">
    <source>
        <dbReference type="RefSeq" id="XP_054855015.1"/>
    </source>
</evidence>
<evidence type="ECO:0000256" key="1">
    <source>
        <dbReference type="ARBA" id="ARBA00004613"/>
    </source>
</evidence>
<evidence type="ECO:0000259" key="7">
    <source>
        <dbReference type="Pfam" id="PF00021"/>
    </source>
</evidence>
<dbReference type="PANTHER" id="PTHR20914:SF30">
    <property type="entry name" value="LY6_PLAUR DOMAIN CONTAINING 9"/>
    <property type="match status" value="1"/>
</dbReference>
<dbReference type="KEGG" id="emc:129343062"/>
<comment type="similarity">
    <text evidence="2">Belongs to the CNF-like-inhibitor family.</text>
</comment>
<dbReference type="CDD" id="cd23572">
    <property type="entry name" value="TFP_LU_ECD_PINLYP_rpt2"/>
    <property type="match status" value="1"/>
</dbReference>
<organism evidence="9 10">
    <name type="scientific">Eublepharis macularius</name>
    <name type="common">Leopard gecko</name>
    <name type="synonym">Cyrtodactylus macularius</name>
    <dbReference type="NCBI Taxonomy" id="481883"/>
    <lineage>
        <taxon>Eukaryota</taxon>
        <taxon>Metazoa</taxon>
        <taxon>Chordata</taxon>
        <taxon>Craniata</taxon>
        <taxon>Vertebrata</taxon>
        <taxon>Euteleostomi</taxon>
        <taxon>Lepidosauria</taxon>
        <taxon>Squamata</taxon>
        <taxon>Bifurcata</taxon>
        <taxon>Gekkota</taxon>
        <taxon>Eublepharidae</taxon>
        <taxon>Eublepharinae</taxon>
        <taxon>Eublepharis</taxon>
    </lineage>
</organism>
<evidence type="ECO:0000313" key="9">
    <source>
        <dbReference type="Proteomes" id="UP001190640"/>
    </source>
</evidence>
<dbReference type="CDD" id="cd23588">
    <property type="entry name" value="TFP_LU_ECD_PLIG"/>
    <property type="match status" value="1"/>
</dbReference>
<dbReference type="Gene3D" id="2.10.60.10">
    <property type="entry name" value="CD59"/>
    <property type="match status" value="2"/>
</dbReference>
<feature type="chain" id="PRO_5041678676" evidence="6">
    <location>
        <begin position="18"/>
        <end position="222"/>
    </location>
</feature>
<dbReference type="InterPro" id="IPR045860">
    <property type="entry name" value="Snake_toxin-like_sf"/>
</dbReference>
<keyword evidence="4 10" id="KW-0593">Phospholipase A2 inhibitor</keyword>
<dbReference type="GO" id="GO:0019834">
    <property type="term" value="F:phospholipase A2 inhibitor activity"/>
    <property type="evidence" value="ECO:0007669"/>
    <property type="project" value="UniProtKB-KW"/>
</dbReference>
<keyword evidence="9" id="KW-1185">Reference proteome</keyword>
<dbReference type="GeneID" id="129343062"/>
<feature type="domain" description="UPAR/Ly6" evidence="7">
    <location>
        <begin position="116"/>
        <end position="191"/>
    </location>
</feature>
<dbReference type="GO" id="GO:0005576">
    <property type="term" value="C:extracellular region"/>
    <property type="evidence" value="ECO:0007669"/>
    <property type="project" value="UniProtKB-SubCell"/>
</dbReference>
<evidence type="ECO:0000256" key="5">
    <source>
        <dbReference type="ARBA" id="ARBA00023157"/>
    </source>
</evidence>
<comment type="subcellular location">
    <subcellularLocation>
        <location evidence="1">Secreted</location>
    </subcellularLocation>
</comment>
<accession>A0AA97KF86</accession>
<feature type="signal peptide" evidence="6">
    <location>
        <begin position="1"/>
        <end position="17"/>
    </location>
</feature>
<evidence type="ECO:0000256" key="6">
    <source>
        <dbReference type="SAM" id="SignalP"/>
    </source>
</evidence>
<name>A0AA97KF86_EUBMA</name>
<dbReference type="PANTHER" id="PTHR20914">
    <property type="entry name" value="LY6/PLAUR DOMAIN-CONTAINING PROTEIN 8"/>
    <property type="match status" value="1"/>
</dbReference>
<protein>
    <submittedName>
        <fullName evidence="10">Phospholipase A2 inhibitor and Ly6/PLAUR domain-containing protein-like</fullName>
    </submittedName>
</protein>